<dbReference type="EMBL" id="MASI01000003">
    <property type="protein sequence ID" value="ODA67729.1"/>
    <property type="molecule type" value="Genomic_DNA"/>
</dbReference>
<dbReference type="CDD" id="cd06423">
    <property type="entry name" value="CESA_like"/>
    <property type="match status" value="1"/>
</dbReference>
<evidence type="ECO:0000256" key="1">
    <source>
        <dbReference type="ARBA" id="ARBA00003236"/>
    </source>
</evidence>
<feature type="transmembrane region" description="Helical" evidence="8">
    <location>
        <begin position="675"/>
        <end position="693"/>
    </location>
</feature>
<evidence type="ECO:0000256" key="4">
    <source>
        <dbReference type="ARBA" id="ARBA00020071"/>
    </source>
</evidence>
<comment type="similarity">
    <text evidence="3">Belongs to the polysaccharide deacetylase family.</text>
</comment>
<dbReference type="AlphaFoldDB" id="A0A1E2S089"/>
<accession>A0A1E2S089</accession>
<feature type="transmembrane region" description="Helical" evidence="8">
    <location>
        <begin position="640"/>
        <end position="663"/>
    </location>
</feature>
<dbReference type="RefSeq" id="WP_069095039.1">
    <property type="nucleotide sequence ID" value="NZ_MASI01000003.1"/>
</dbReference>
<keyword evidence="8" id="KW-1133">Transmembrane helix</keyword>
<evidence type="ECO:0000256" key="6">
    <source>
        <dbReference type="ARBA" id="ARBA00022679"/>
    </source>
</evidence>
<dbReference type="Gene3D" id="3.90.550.10">
    <property type="entry name" value="Spore Coat Polysaccharide Biosynthesis Protein SpsA, Chain A"/>
    <property type="match status" value="1"/>
</dbReference>
<dbReference type="GO" id="GO:0016757">
    <property type="term" value="F:glycosyltransferase activity"/>
    <property type="evidence" value="ECO:0007669"/>
    <property type="project" value="UniProtKB-KW"/>
</dbReference>
<evidence type="ECO:0000259" key="9">
    <source>
        <dbReference type="PROSITE" id="PS51677"/>
    </source>
</evidence>
<dbReference type="Pfam" id="PF13641">
    <property type="entry name" value="Glyco_tranf_2_3"/>
    <property type="match status" value="1"/>
</dbReference>
<evidence type="ECO:0000256" key="3">
    <source>
        <dbReference type="ARBA" id="ARBA00010973"/>
    </source>
</evidence>
<keyword evidence="8" id="KW-0472">Membrane</keyword>
<name>A0A1E2S089_9HYPH</name>
<comment type="caution">
    <text evidence="10">The sequence shown here is derived from an EMBL/GenBank/DDBJ whole genome shotgun (WGS) entry which is preliminary data.</text>
</comment>
<feature type="transmembrane region" description="Helical" evidence="8">
    <location>
        <begin position="339"/>
        <end position="362"/>
    </location>
</feature>
<keyword evidence="5 10" id="KW-0328">Glycosyltransferase</keyword>
<comment type="similarity">
    <text evidence="2">Belongs to the glycosyltransferase 2 family.</text>
</comment>
<dbReference type="OrthoDB" id="9766971at2"/>
<dbReference type="InterPro" id="IPR002509">
    <property type="entry name" value="NODB_dom"/>
</dbReference>
<dbReference type="SUPFAM" id="SSF88713">
    <property type="entry name" value="Glycoside hydrolase/deacetylase"/>
    <property type="match status" value="1"/>
</dbReference>
<sequence>MRAALSVAPAGIAVWRLGLEDQGIWSFAAKGGFPDESVLRKMETIEPGFGSLDAVKGGLASVRPGSLGERRFFFNRPLGLVDGQEMRAVPKLADITTWHAKDPKQLAITFDDGPDPIYTPKILDILAEKNVKATFYLVGDNAISNLDVVKRIYQEGHDLGNHTFNHAELYESSATRIAAELNGTQRLLQSRLGVTSVLFRAPYERAEYGFLEGSPTLIETVYKLGYLWGGFEIDTHDYLRHPSEVNWIVDDVISSLRTGDGSVILMHDAGGNREATLRSLPLLIDRLRAEGYSLVTTHELFGLPRDAVMPRVKDPDIVRETEASFRLLSIRTFATLSEIIPLVAIATSLLGLARLGLVMLFAGVQQRRRESRSVTRAPYRGRFAVIVPVHNEEAVACKTVRALLDATGVPPFEILVVDDGSTDDTAGVLAAAFGNDDRVRVIRKPNGGKASALNLGYRSTRADVVVAIDGDTVLAPDALAHLLQPFTDAKVGAVAGKVVVGNRVNLITRLQSLEYTVSQRLDRNAFEMLNAIGVVPGAIGAWRRKAVRKVGGYSTDTLAEDADLTVSIALDGWRIVSAPDALAFTEAPETLRGFMRQRFRWMFGMLQVAFKHSGAIWRRPTGVSLLTIPNIYVFQFGFTLLAPIMDVIVLTQLLLALASLLGFGELQSDTLTLVFWYWLVFQGADLAATLYGLKLDGERKNWRLLPLVFLQRITYRQLLYWTAGRALLTALRGALVGWGSLVRTGSVVMPVAPPTAVENASHRGISL</sequence>
<dbReference type="Proteomes" id="UP000095087">
    <property type="component" value="Unassembled WGS sequence"/>
</dbReference>
<dbReference type="PROSITE" id="PS51677">
    <property type="entry name" value="NODB"/>
    <property type="match status" value="1"/>
</dbReference>
<keyword evidence="6 10" id="KW-0808">Transferase</keyword>
<gene>
    <name evidence="10" type="ORF">A7A08_01765</name>
</gene>
<comment type="function">
    <text evidence="1">Is involved in generating a small heat-stable compound (Nod), an acylated oligomer of N-acetylglucosamine, that stimulates mitosis in various plant protoplasts.</text>
</comment>
<dbReference type="Gene3D" id="3.20.20.370">
    <property type="entry name" value="Glycoside hydrolase/deacetylase"/>
    <property type="match status" value="1"/>
</dbReference>
<evidence type="ECO:0000256" key="2">
    <source>
        <dbReference type="ARBA" id="ARBA00006739"/>
    </source>
</evidence>
<proteinExistence type="inferred from homology"/>
<keyword evidence="11" id="KW-1185">Reference proteome</keyword>
<evidence type="ECO:0000256" key="8">
    <source>
        <dbReference type="SAM" id="Phobius"/>
    </source>
</evidence>
<evidence type="ECO:0000256" key="5">
    <source>
        <dbReference type="ARBA" id="ARBA00022676"/>
    </source>
</evidence>
<dbReference type="InterPro" id="IPR011330">
    <property type="entry name" value="Glyco_hydro/deAcase_b/a-brl"/>
</dbReference>
<keyword evidence="8" id="KW-0812">Transmembrane</keyword>
<dbReference type="Pfam" id="PF01522">
    <property type="entry name" value="Polysacc_deac_1"/>
    <property type="match status" value="1"/>
</dbReference>
<feature type="domain" description="NodB homology" evidence="9">
    <location>
        <begin position="104"/>
        <end position="295"/>
    </location>
</feature>
<dbReference type="STRING" id="1177755.A7A08_01765"/>
<dbReference type="SUPFAM" id="SSF53448">
    <property type="entry name" value="Nucleotide-diphospho-sugar transferases"/>
    <property type="match status" value="1"/>
</dbReference>
<evidence type="ECO:0000313" key="10">
    <source>
        <dbReference type="EMBL" id="ODA67729.1"/>
    </source>
</evidence>
<dbReference type="PANTHER" id="PTHR43630">
    <property type="entry name" value="POLY-BETA-1,6-N-ACETYL-D-GLUCOSAMINE SYNTHASE"/>
    <property type="match status" value="1"/>
</dbReference>
<dbReference type="InterPro" id="IPR029044">
    <property type="entry name" value="Nucleotide-diphossugar_trans"/>
</dbReference>
<reference evidence="10 11" key="1">
    <citation type="submission" date="2016-07" db="EMBL/GenBank/DDBJ databases">
        <title>Draft genome sequence of Methyloligella halotolerans C2T (VKM B-2706T=CCUG 61687T=DSM 25045T), a halotolerant polyhydroxybutyrate accumulating methylotroph.</title>
        <authorList>
            <person name="Vasilenko O.V."/>
            <person name="Doronina N.V."/>
            <person name="Poroshina M.N."/>
            <person name="Tarlachkov S.V."/>
            <person name="Trotsenko Y.A."/>
        </authorList>
    </citation>
    <scope>NUCLEOTIDE SEQUENCE [LARGE SCALE GENOMIC DNA]</scope>
    <source>
        <strain evidence="10 11">VKM B-2706</strain>
    </source>
</reference>
<dbReference type="GO" id="GO:0005975">
    <property type="term" value="P:carbohydrate metabolic process"/>
    <property type="evidence" value="ECO:0007669"/>
    <property type="project" value="InterPro"/>
</dbReference>
<dbReference type="PANTHER" id="PTHR43630:SF1">
    <property type="entry name" value="POLY-BETA-1,6-N-ACETYL-D-GLUCOSAMINE SYNTHASE"/>
    <property type="match status" value="1"/>
</dbReference>
<dbReference type="PATRIC" id="fig|1177755.3.peg.1769"/>
<organism evidence="10 11">
    <name type="scientific">Methyloligella halotolerans</name>
    <dbReference type="NCBI Taxonomy" id="1177755"/>
    <lineage>
        <taxon>Bacteria</taxon>
        <taxon>Pseudomonadati</taxon>
        <taxon>Pseudomonadota</taxon>
        <taxon>Alphaproteobacteria</taxon>
        <taxon>Hyphomicrobiales</taxon>
        <taxon>Hyphomicrobiaceae</taxon>
        <taxon>Methyloligella</taxon>
    </lineage>
</organism>
<dbReference type="GO" id="GO:0016810">
    <property type="term" value="F:hydrolase activity, acting on carbon-nitrogen (but not peptide) bonds"/>
    <property type="evidence" value="ECO:0007669"/>
    <property type="project" value="InterPro"/>
</dbReference>
<evidence type="ECO:0000256" key="7">
    <source>
        <dbReference type="ARBA" id="ARBA00032976"/>
    </source>
</evidence>
<protein>
    <recommendedName>
        <fullName evidence="4">Chitooligosaccharide deacetylase</fullName>
    </recommendedName>
    <alternativeName>
        <fullName evidence="7">Nodulation protein B</fullName>
    </alternativeName>
</protein>
<evidence type="ECO:0000313" key="11">
    <source>
        <dbReference type="Proteomes" id="UP000095087"/>
    </source>
</evidence>